<dbReference type="RefSeq" id="WP_133850780.1">
    <property type="nucleotide sequence ID" value="NZ_SNXZ01000003.1"/>
</dbReference>
<dbReference type="AlphaFoldDB" id="A0A4R6SDA4"/>
<feature type="transmembrane region" description="Helical" evidence="1">
    <location>
        <begin position="26"/>
        <end position="47"/>
    </location>
</feature>
<keyword evidence="3" id="KW-1185">Reference proteome</keyword>
<evidence type="ECO:0000313" key="2">
    <source>
        <dbReference type="EMBL" id="TDP97603.1"/>
    </source>
</evidence>
<evidence type="ECO:0008006" key="4">
    <source>
        <dbReference type="Google" id="ProtNLM"/>
    </source>
</evidence>
<reference evidence="2 3" key="1">
    <citation type="submission" date="2019-03" db="EMBL/GenBank/DDBJ databases">
        <title>Genomic Encyclopedia of Type Strains, Phase IV (KMG-IV): sequencing the most valuable type-strain genomes for metagenomic binning, comparative biology and taxonomic classification.</title>
        <authorList>
            <person name="Goeker M."/>
        </authorList>
    </citation>
    <scope>NUCLEOTIDE SEQUENCE [LARGE SCALE GENOMIC DNA]</scope>
    <source>
        <strain evidence="2 3">DSM 45361</strain>
    </source>
</reference>
<keyword evidence="1" id="KW-0472">Membrane</keyword>
<protein>
    <recommendedName>
        <fullName evidence="4">PH (Pleckstrin Homology) domain-containing protein</fullName>
    </recommendedName>
</protein>
<dbReference type="OrthoDB" id="1853779at2"/>
<sequence>MTTTAEPTGTTEVAVNLSTALRWRGLIAVVLFGGGGLVLLAISVFGLMDQHTGQRIGEIALSIVLLSFGGFALRGVVRPSVWVVVAGAGLALRGRPGEFHVSWGELSQVVVEREHRSWGRSRYWFYRLLLAPRAVDEFAMSHPEMAARRGRDHYVYDLGRIGRAGRKLDRALRAHAPAVFTGIRSR</sequence>
<gene>
    <name evidence="2" type="ORF">EV186_103567</name>
</gene>
<dbReference type="EMBL" id="SNXZ01000003">
    <property type="protein sequence ID" value="TDP97603.1"/>
    <property type="molecule type" value="Genomic_DNA"/>
</dbReference>
<keyword evidence="1" id="KW-1133">Transmembrane helix</keyword>
<evidence type="ECO:0000313" key="3">
    <source>
        <dbReference type="Proteomes" id="UP000295444"/>
    </source>
</evidence>
<evidence type="ECO:0000256" key="1">
    <source>
        <dbReference type="SAM" id="Phobius"/>
    </source>
</evidence>
<feature type="transmembrane region" description="Helical" evidence="1">
    <location>
        <begin position="59"/>
        <end position="77"/>
    </location>
</feature>
<comment type="caution">
    <text evidence="2">The sequence shown here is derived from an EMBL/GenBank/DDBJ whole genome shotgun (WGS) entry which is preliminary data.</text>
</comment>
<keyword evidence="1" id="KW-0812">Transmembrane</keyword>
<accession>A0A4R6SDA4</accession>
<dbReference type="Proteomes" id="UP000295444">
    <property type="component" value="Unassembled WGS sequence"/>
</dbReference>
<organism evidence="2 3">
    <name type="scientific">Labedaea rhizosphaerae</name>
    <dbReference type="NCBI Taxonomy" id="598644"/>
    <lineage>
        <taxon>Bacteria</taxon>
        <taxon>Bacillati</taxon>
        <taxon>Actinomycetota</taxon>
        <taxon>Actinomycetes</taxon>
        <taxon>Pseudonocardiales</taxon>
        <taxon>Pseudonocardiaceae</taxon>
        <taxon>Labedaea</taxon>
    </lineage>
</organism>
<proteinExistence type="predicted"/>
<name>A0A4R6SDA4_LABRH</name>